<gene>
    <name evidence="4" type="ORF">OG2516_02923</name>
</gene>
<dbReference type="Proteomes" id="UP000003635">
    <property type="component" value="Unassembled WGS sequence"/>
</dbReference>
<dbReference type="InterPro" id="IPR000182">
    <property type="entry name" value="GNAT_dom"/>
</dbReference>
<dbReference type="AlphaFoldDB" id="Q2CA07"/>
<dbReference type="PANTHER" id="PTHR43877">
    <property type="entry name" value="AMINOALKYLPHOSPHONATE N-ACETYLTRANSFERASE-RELATED-RELATED"/>
    <property type="match status" value="1"/>
</dbReference>
<comment type="caution">
    <text evidence="4">The sequence shown here is derived from an EMBL/GenBank/DDBJ whole genome shotgun (WGS) entry which is preliminary data.</text>
</comment>
<keyword evidence="2" id="KW-0012">Acyltransferase</keyword>
<keyword evidence="5" id="KW-1185">Reference proteome</keyword>
<dbReference type="STRING" id="314256.OG2516_02923"/>
<protein>
    <submittedName>
        <fullName evidence="4">Acetyltransferase, GNAT family protein</fullName>
    </submittedName>
</protein>
<feature type="domain" description="N-acetyltransferase" evidence="3">
    <location>
        <begin position="3"/>
        <end position="143"/>
    </location>
</feature>
<reference evidence="4 5" key="1">
    <citation type="journal article" date="2010" name="J. Bacteriol.">
        <title>Genome sequences of Oceanicola granulosus HTCC2516(T) and Oceanicola batsensis HTCC2597(TDelta).</title>
        <authorList>
            <person name="Thrash J.C."/>
            <person name="Cho J.C."/>
            <person name="Vergin K.L."/>
            <person name="Giovannoni S.J."/>
        </authorList>
    </citation>
    <scope>NUCLEOTIDE SEQUENCE [LARGE SCALE GENOMIC DNA]</scope>
    <source>
        <strain evidence="5">ATCC BAA-861 / DSM 15982 / KCTC 12143 / HTCC2516</strain>
    </source>
</reference>
<dbReference type="Gene3D" id="3.40.630.30">
    <property type="match status" value="1"/>
</dbReference>
<dbReference type="RefSeq" id="WP_007254114.1">
    <property type="nucleotide sequence ID" value="NZ_CH724107.1"/>
</dbReference>
<keyword evidence="1 4" id="KW-0808">Transferase</keyword>
<name>Q2CA07_OCEGH</name>
<dbReference type="eggNOG" id="COG2153">
    <property type="taxonomic scope" value="Bacteria"/>
</dbReference>
<evidence type="ECO:0000259" key="3">
    <source>
        <dbReference type="PROSITE" id="PS51186"/>
    </source>
</evidence>
<dbReference type="GO" id="GO:0016747">
    <property type="term" value="F:acyltransferase activity, transferring groups other than amino-acyl groups"/>
    <property type="evidence" value="ECO:0007669"/>
    <property type="project" value="InterPro"/>
</dbReference>
<dbReference type="PANTHER" id="PTHR43877:SF2">
    <property type="entry name" value="AMINOALKYLPHOSPHONATE N-ACETYLTRANSFERASE-RELATED"/>
    <property type="match status" value="1"/>
</dbReference>
<dbReference type="Pfam" id="PF13673">
    <property type="entry name" value="Acetyltransf_10"/>
    <property type="match status" value="1"/>
</dbReference>
<organism evidence="4 5">
    <name type="scientific">Oceanicola granulosus (strain ATCC BAA-861 / DSM 15982 / KCTC 12143 / HTCC2516)</name>
    <dbReference type="NCBI Taxonomy" id="314256"/>
    <lineage>
        <taxon>Bacteria</taxon>
        <taxon>Pseudomonadati</taxon>
        <taxon>Pseudomonadota</taxon>
        <taxon>Alphaproteobacteria</taxon>
        <taxon>Rhodobacterales</taxon>
        <taxon>Roseobacteraceae</taxon>
        <taxon>Oceanicola</taxon>
    </lineage>
</organism>
<evidence type="ECO:0000313" key="4">
    <source>
        <dbReference type="EMBL" id="EAR49503.1"/>
    </source>
</evidence>
<dbReference type="EMBL" id="AAOT01000064">
    <property type="protein sequence ID" value="EAR49503.1"/>
    <property type="molecule type" value="Genomic_DNA"/>
</dbReference>
<dbReference type="PROSITE" id="PS51186">
    <property type="entry name" value="GNAT"/>
    <property type="match status" value="1"/>
</dbReference>
<proteinExistence type="predicted"/>
<dbReference type="CDD" id="cd04301">
    <property type="entry name" value="NAT_SF"/>
    <property type="match status" value="1"/>
</dbReference>
<evidence type="ECO:0000256" key="1">
    <source>
        <dbReference type="ARBA" id="ARBA00022679"/>
    </source>
</evidence>
<dbReference type="InterPro" id="IPR016181">
    <property type="entry name" value="Acyl_CoA_acyltransferase"/>
</dbReference>
<evidence type="ECO:0000313" key="5">
    <source>
        <dbReference type="Proteomes" id="UP000003635"/>
    </source>
</evidence>
<dbReference type="InterPro" id="IPR050832">
    <property type="entry name" value="Bact_Acetyltransf"/>
</dbReference>
<dbReference type="HOGENOM" id="CLU_056607_6_4_5"/>
<evidence type="ECO:0000256" key="2">
    <source>
        <dbReference type="ARBA" id="ARBA00023315"/>
    </source>
</evidence>
<sequence length="143" mass="15755">MPLHITAATDPADIALCRALRHEVFVEEQGVSIEDEDDGEDHLCRHVLARLDGRPVGTARFRYKDGAAKVQRVCVARAARGRGIGADLIRHVSAVAAEEGEVARVRLGAQTHALDFYRRLGFEVVSEEYDDAGIPHRDMELAL</sequence>
<accession>Q2CA07</accession>
<dbReference type="OrthoDB" id="9796171at2"/>
<dbReference type="SUPFAM" id="SSF55729">
    <property type="entry name" value="Acyl-CoA N-acyltransferases (Nat)"/>
    <property type="match status" value="1"/>
</dbReference>